<dbReference type="GeneID" id="70080667"/>
<feature type="coiled-coil region" evidence="1">
    <location>
        <begin position="93"/>
        <end position="149"/>
    </location>
</feature>
<feature type="region of interest" description="Disordered" evidence="2">
    <location>
        <begin position="32"/>
        <end position="64"/>
    </location>
</feature>
<dbReference type="EMBL" id="MT658805">
    <property type="protein sequence ID" value="QNJ57061.1"/>
    <property type="molecule type" value="Genomic_DNA"/>
</dbReference>
<evidence type="ECO:0000313" key="4">
    <source>
        <dbReference type="Proteomes" id="UP000515957"/>
    </source>
</evidence>
<name>A0A7G8LII9_9CAUD</name>
<organism evidence="3 4">
    <name type="scientific">Gordonia phage Rabbitrun</name>
    <dbReference type="NCBI Taxonomy" id="2762280"/>
    <lineage>
        <taxon>Viruses</taxon>
        <taxon>Duplodnaviria</taxon>
        <taxon>Heunggongvirae</taxon>
        <taxon>Uroviricota</taxon>
        <taxon>Caudoviricetes</taxon>
        <taxon>Deeyouvirinae</taxon>
        <taxon>Nevillevirus</taxon>
        <taxon>Nevillevirus rabbitrun</taxon>
    </lineage>
</organism>
<dbReference type="Proteomes" id="UP000515957">
    <property type="component" value="Segment"/>
</dbReference>
<reference evidence="3 4" key="1">
    <citation type="submission" date="2020-06" db="EMBL/GenBank/DDBJ databases">
        <authorList>
            <person name="Herren C.D."/>
            <person name="Smith Caldas M."/>
            <person name="Brooke G.M."/>
            <person name="Cabrera L.J."/>
            <person name="Caudill C.B."/>
            <person name="Ewell K.O."/>
            <person name="Haas C.L."/>
            <person name="Shapland G.L."/>
            <person name="Sitek C.J."/>
            <person name="Thompson J.S."/>
            <person name="Pollenz R.S."/>
            <person name="Garlena R.A."/>
            <person name="Russell D.A."/>
            <person name="Pope W.H."/>
            <person name="Jacobs-Sera D."/>
            <person name="Hatfull G.F."/>
        </authorList>
    </citation>
    <scope>NUCLEOTIDE SEQUENCE [LARGE SCALE GENOMIC DNA]</scope>
</reference>
<evidence type="ECO:0000313" key="3">
    <source>
        <dbReference type="EMBL" id="QNJ57061.1"/>
    </source>
</evidence>
<keyword evidence="1" id="KW-0175">Coiled coil</keyword>
<dbReference type="Pfam" id="PF14265">
    <property type="entry name" value="DUF4355"/>
    <property type="match status" value="1"/>
</dbReference>
<keyword evidence="4" id="KW-1185">Reference proteome</keyword>
<gene>
    <name evidence="3" type="primary">17</name>
    <name evidence="3" type="ORF">SEA_RABBITRUN_17</name>
</gene>
<evidence type="ECO:0000256" key="1">
    <source>
        <dbReference type="SAM" id="Coils"/>
    </source>
</evidence>
<feature type="region of interest" description="Disordered" evidence="2">
    <location>
        <begin position="180"/>
        <end position="206"/>
    </location>
</feature>
<protein>
    <submittedName>
        <fullName evidence="3">Scaffolding protein</fullName>
    </submittedName>
</protein>
<dbReference type="KEGG" id="vg:70080667"/>
<proteinExistence type="predicted"/>
<feature type="compositionally biased region" description="Low complexity" evidence="2">
    <location>
        <begin position="32"/>
        <end position="51"/>
    </location>
</feature>
<dbReference type="RefSeq" id="YP_010246130.1">
    <property type="nucleotide sequence ID" value="NC_060133.1"/>
</dbReference>
<evidence type="ECO:0000256" key="2">
    <source>
        <dbReference type="SAM" id="MobiDB-lite"/>
    </source>
</evidence>
<sequence length="219" mass="23221">MRVARLLEIPLTVPDFDPSAVVTPEAPAIVPATPAAPEAPVTPEAPAAPKAPEAPKAEPAPFKPITSQEEFNKAIGVRIGQVQNQYADYDDLKAKAEKLAQIEQAELSAIEQRDATIKELNDKLAAAEAEKQKREFENLRAQVAEAKGIPKALASRLTGTTQAELEADADGLLELLPKAPIPVATPKPTPAGGGKPAVDPDDGQEIDVSVVDRFITRGY</sequence>
<accession>A0A7G8LII9</accession>
<dbReference type="InterPro" id="IPR025580">
    <property type="entry name" value="Gp46"/>
</dbReference>
<feature type="compositionally biased region" description="Pro residues" evidence="2">
    <location>
        <begin position="180"/>
        <end position="189"/>
    </location>
</feature>